<feature type="transmembrane region" description="Helical" evidence="1">
    <location>
        <begin position="204"/>
        <end position="222"/>
    </location>
</feature>
<feature type="transmembrane region" description="Helical" evidence="1">
    <location>
        <begin position="75"/>
        <end position="98"/>
    </location>
</feature>
<reference evidence="3" key="1">
    <citation type="submission" date="2016-10" db="EMBL/GenBank/DDBJ databases">
        <authorList>
            <person name="Varghese N."/>
            <person name="Submissions S."/>
        </authorList>
    </citation>
    <scope>NUCLEOTIDE SEQUENCE [LARGE SCALE GENOMIC DNA]</scope>
    <source>
        <strain evidence="3">CGMCC 4.7042</strain>
    </source>
</reference>
<keyword evidence="1" id="KW-1133">Transmembrane helix</keyword>
<evidence type="ECO:0000313" key="2">
    <source>
        <dbReference type="EMBL" id="SDN06679.1"/>
    </source>
</evidence>
<feature type="transmembrane region" description="Helical" evidence="1">
    <location>
        <begin position="228"/>
        <end position="247"/>
    </location>
</feature>
<feature type="transmembrane region" description="Helical" evidence="1">
    <location>
        <begin position="118"/>
        <end position="137"/>
    </location>
</feature>
<dbReference type="Proteomes" id="UP000199063">
    <property type="component" value="Unassembled WGS sequence"/>
</dbReference>
<accession>A0A1G9YC81</accession>
<keyword evidence="1" id="KW-0472">Membrane</keyword>
<gene>
    <name evidence="2" type="ORF">SAMN05444921_11864</name>
</gene>
<name>A0A1G9YC81_9ACTN</name>
<dbReference type="GO" id="GO:0005886">
    <property type="term" value="C:plasma membrane"/>
    <property type="evidence" value="ECO:0007669"/>
    <property type="project" value="UniProtKB-SubCell"/>
</dbReference>
<protein>
    <submittedName>
        <fullName evidence="2">Membrane protein</fullName>
    </submittedName>
</protein>
<evidence type="ECO:0000256" key="1">
    <source>
        <dbReference type="SAM" id="Phobius"/>
    </source>
</evidence>
<organism evidence="2 3">
    <name type="scientific">Streptomyces wuyuanensis</name>
    <dbReference type="NCBI Taxonomy" id="1196353"/>
    <lineage>
        <taxon>Bacteria</taxon>
        <taxon>Bacillati</taxon>
        <taxon>Actinomycetota</taxon>
        <taxon>Actinomycetes</taxon>
        <taxon>Kitasatosporales</taxon>
        <taxon>Streptomycetaceae</taxon>
        <taxon>Streptomyces</taxon>
    </lineage>
</organism>
<keyword evidence="3" id="KW-1185">Reference proteome</keyword>
<proteinExistence type="predicted"/>
<feature type="transmembrane region" description="Helical" evidence="1">
    <location>
        <begin position="20"/>
        <end position="39"/>
    </location>
</feature>
<evidence type="ECO:0000313" key="3">
    <source>
        <dbReference type="Proteomes" id="UP000199063"/>
    </source>
</evidence>
<feature type="transmembrane region" description="Helical" evidence="1">
    <location>
        <begin position="180"/>
        <end position="197"/>
    </location>
</feature>
<keyword evidence="1" id="KW-0812">Transmembrane</keyword>
<dbReference type="AlphaFoldDB" id="A0A1G9YC81"/>
<dbReference type="EMBL" id="FNHI01000018">
    <property type="protein sequence ID" value="SDN06679.1"/>
    <property type="molecule type" value="Genomic_DNA"/>
</dbReference>
<sequence length="259" mass="27523">MTGGTGEGGSDLELMNRSLGFAAMCFLTVVPLMIVLAAADPPQAAGFAHWLSRALSTSAAAELEIQQLFAPPRRVLRATTSFSLAALALFGVTFAAAVQTGYEKVWDLEPARSASSHARVLALHVLWLCLLVGYVLLFTNTPLRSESVITTFQGTAGAVLITLMVLWASQKILLGGRTGWKALLPGALASTVGLLGLRLLSHLVFSPLIVASAVAYGIVGTILVVQTWFVGVGFVLYGGAFVGRVLYEEGWPRTRRRHG</sequence>
<feature type="transmembrane region" description="Helical" evidence="1">
    <location>
        <begin position="149"/>
        <end position="168"/>
    </location>
</feature>